<dbReference type="RefSeq" id="XP_009782143.1">
    <property type="nucleotide sequence ID" value="XM_009783841.1"/>
</dbReference>
<evidence type="ECO:0000256" key="3">
    <source>
        <dbReference type="PROSITE-ProRule" id="PRU00708"/>
    </source>
</evidence>
<feature type="repeat" description="PPR" evidence="3">
    <location>
        <begin position="9"/>
        <end position="39"/>
    </location>
</feature>
<protein>
    <submittedName>
        <fullName evidence="5">Pentatricopeptide repeat-containing protein At1g16830</fullName>
    </submittedName>
</protein>
<evidence type="ECO:0000313" key="5">
    <source>
        <dbReference type="RefSeq" id="XP_009782143.1"/>
    </source>
</evidence>
<dbReference type="InterPro" id="IPR011990">
    <property type="entry name" value="TPR-like_helical_dom_sf"/>
</dbReference>
<keyword evidence="2" id="KW-0677">Repeat</keyword>
<dbReference type="NCBIfam" id="TIGR00756">
    <property type="entry name" value="PPR"/>
    <property type="match status" value="2"/>
</dbReference>
<dbReference type="PROSITE" id="PS51375">
    <property type="entry name" value="PPR"/>
    <property type="match status" value="2"/>
</dbReference>
<comment type="similarity">
    <text evidence="1">Belongs to the PPR family. P subfamily.</text>
</comment>
<reference evidence="4" key="1">
    <citation type="journal article" date="2013" name="Genome Biol.">
        <title>Reference genomes and transcriptomes of Nicotiana sylvestris and Nicotiana tomentosiformis.</title>
        <authorList>
            <person name="Sierro N."/>
            <person name="Battey J.N."/>
            <person name="Ouadi S."/>
            <person name="Bovet L."/>
            <person name="Goepfert S."/>
            <person name="Bakaher N."/>
            <person name="Peitsch M.C."/>
            <person name="Ivanov N.V."/>
        </authorList>
    </citation>
    <scope>NUCLEOTIDE SEQUENCE [LARGE SCALE GENOMIC DNA]</scope>
</reference>
<dbReference type="KEGG" id="nsy:104230927"/>
<dbReference type="Pfam" id="PF01535">
    <property type="entry name" value="PPR"/>
    <property type="match status" value="1"/>
</dbReference>
<evidence type="ECO:0000313" key="4">
    <source>
        <dbReference type="Proteomes" id="UP000189701"/>
    </source>
</evidence>
<dbReference type="PANTHER" id="PTHR47941">
    <property type="entry name" value="PENTATRICOPEPTIDE REPEAT-CONTAINING PROTEIN 3, MITOCHONDRIAL"/>
    <property type="match status" value="1"/>
</dbReference>
<evidence type="ECO:0000256" key="1">
    <source>
        <dbReference type="ARBA" id="ARBA00007626"/>
    </source>
</evidence>
<name>A0A1U7WU67_NICSY</name>
<organism evidence="4 5">
    <name type="scientific">Nicotiana sylvestris</name>
    <name type="common">Wood tobacco</name>
    <name type="synonym">South American tobacco</name>
    <dbReference type="NCBI Taxonomy" id="4096"/>
    <lineage>
        <taxon>Eukaryota</taxon>
        <taxon>Viridiplantae</taxon>
        <taxon>Streptophyta</taxon>
        <taxon>Embryophyta</taxon>
        <taxon>Tracheophyta</taxon>
        <taxon>Spermatophyta</taxon>
        <taxon>Magnoliopsida</taxon>
        <taxon>eudicotyledons</taxon>
        <taxon>Gunneridae</taxon>
        <taxon>Pentapetalae</taxon>
        <taxon>asterids</taxon>
        <taxon>lamiids</taxon>
        <taxon>Solanales</taxon>
        <taxon>Solanaceae</taxon>
        <taxon>Nicotianoideae</taxon>
        <taxon>Nicotianeae</taxon>
        <taxon>Nicotiana</taxon>
    </lineage>
</organism>
<evidence type="ECO:0000256" key="2">
    <source>
        <dbReference type="ARBA" id="ARBA00022737"/>
    </source>
</evidence>
<reference evidence="5" key="2">
    <citation type="submission" date="2025-08" db="UniProtKB">
        <authorList>
            <consortium name="RefSeq"/>
        </authorList>
    </citation>
    <scope>IDENTIFICATION</scope>
    <source>
        <tissue evidence="5">Leaf</tissue>
    </source>
</reference>
<dbReference type="RefSeq" id="XP_070012614.1">
    <property type="nucleotide sequence ID" value="XM_070156513.1"/>
</dbReference>
<gene>
    <name evidence="5" type="primary">LOC104230927</name>
</gene>
<dbReference type="AlphaFoldDB" id="A0A1U7WU67"/>
<dbReference type="Pfam" id="PF12854">
    <property type="entry name" value="PPR_1"/>
    <property type="match status" value="1"/>
</dbReference>
<proteinExistence type="inferred from homology"/>
<dbReference type="GeneID" id="104230927"/>
<accession>A0A1U7WU67</accession>
<sequence length="230" mass="25289">MIDRGFVADKYTFAGLLTGLCSSGRIREAVKVYRGLVRDHSGLDSHIITVIINGLIKSGKFHKAVSLIKKTASEKSQLDDVSYTIAISGLLTGGQVGEAYTLFSQMKEVGLAPSKQTYNQILSGFCKRSDVCMVKEILLEMLDANTEVDHYNLSLMKNLLYRSHRHSPSLLTLLTNISNSGILPREAYNEMINELVHHVNVRSVHAGTFNNLDVCTSSSNETQELVVAVG</sequence>
<dbReference type="Gene3D" id="1.25.40.10">
    <property type="entry name" value="Tetratricopeptide repeat domain"/>
    <property type="match status" value="1"/>
</dbReference>
<feature type="repeat" description="PPR" evidence="3">
    <location>
        <begin position="79"/>
        <end position="113"/>
    </location>
</feature>
<dbReference type="eggNOG" id="KOG4197">
    <property type="taxonomic scope" value="Eukaryota"/>
</dbReference>
<dbReference type="Proteomes" id="UP000189701">
    <property type="component" value="Unplaced"/>
</dbReference>
<keyword evidence="4" id="KW-1185">Reference proteome</keyword>
<dbReference type="Pfam" id="PF13041">
    <property type="entry name" value="PPR_2"/>
    <property type="match status" value="1"/>
</dbReference>
<dbReference type="InterPro" id="IPR002885">
    <property type="entry name" value="PPR_rpt"/>
</dbReference>